<keyword evidence="2" id="KW-1185">Reference proteome</keyword>
<proteinExistence type="predicted"/>
<dbReference type="RefSeq" id="WP_100258438.1">
    <property type="nucleotide sequence ID" value="NZ_CP011797.1"/>
</dbReference>
<gene>
    <name evidence="1" type="ORF">REIFOR_03116</name>
</gene>
<dbReference type="AlphaFoldDB" id="A0A2K8KU11"/>
<protein>
    <recommendedName>
        <fullName evidence="3">DUF1456 family protein</fullName>
    </recommendedName>
</protein>
<dbReference type="Pfam" id="PF07308">
    <property type="entry name" value="DUF1456"/>
    <property type="match status" value="2"/>
</dbReference>
<evidence type="ECO:0008006" key="3">
    <source>
        <dbReference type="Google" id="ProtNLM"/>
    </source>
</evidence>
<dbReference type="Proteomes" id="UP000229757">
    <property type="component" value="Chromosome"/>
</dbReference>
<sequence length="155" mass="18036">MTNNDVLRRIRYIFSLTDKKMIALFAAGGLEATRADVSQWLKKDEDPDFQKCTDLKLARFLNGFIIEHRGKKEGEEPVAETRLTNNIIFRKLKIALNLTSTDILALLQETNFRLGKSELSAFFRKPTHVLYRECQDQILRNFLQALLHKHHKPQP</sequence>
<name>A0A2K8KU11_9GAMM</name>
<dbReference type="PANTHER" id="PTHR37805">
    <property type="entry name" value="CYTOPLASMIC PROTEIN-RELATED"/>
    <property type="match status" value="1"/>
</dbReference>
<dbReference type="InterPro" id="IPR009921">
    <property type="entry name" value="YehS-like"/>
</dbReference>
<dbReference type="PANTHER" id="PTHR37805:SF1">
    <property type="entry name" value="CYTOPLASMIC PROTEIN"/>
    <property type="match status" value="1"/>
</dbReference>
<evidence type="ECO:0000313" key="2">
    <source>
        <dbReference type="Proteomes" id="UP000229757"/>
    </source>
</evidence>
<evidence type="ECO:0000313" key="1">
    <source>
        <dbReference type="EMBL" id="ATX78235.1"/>
    </source>
</evidence>
<dbReference type="EMBL" id="CP011797">
    <property type="protein sequence ID" value="ATX78235.1"/>
    <property type="molecule type" value="Genomic_DNA"/>
</dbReference>
<dbReference type="KEGG" id="rfo:REIFOR_03116"/>
<dbReference type="OrthoDB" id="9788465at2"/>
<organism evidence="1 2">
    <name type="scientific">Reinekea forsetii</name>
    <dbReference type="NCBI Taxonomy" id="1336806"/>
    <lineage>
        <taxon>Bacteria</taxon>
        <taxon>Pseudomonadati</taxon>
        <taxon>Pseudomonadota</taxon>
        <taxon>Gammaproteobacteria</taxon>
        <taxon>Oceanospirillales</taxon>
        <taxon>Saccharospirillaceae</taxon>
        <taxon>Reinekea</taxon>
    </lineage>
</organism>
<reference evidence="1 2" key="1">
    <citation type="journal article" date="2017" name="Environ. Microbiol.">
        <title>Genomic and physiological analyses of 'Reinekea forsetii' reveal a versatile opportunistic lifestyle during spring algae blooms.</title>
        <authorList>
            <person name="Avci B."/>
            <person name="Hahnke R.L."/>
            <person name="Chafee M."/>
            <person name="Fischer T."/>
            <person name="Gruber-Vodicka H."/>
            <person name="Tegetmeyer H.E."/>
            <person name="Harder J."/>
            <person name="Fuchs B.M."/>
            <person name="Amann R.I."/>
            <person name="Teeling H."/>
        </authorList>
    </citation>
    <scope>NUCLEOTIDE SEQUENCE [LARGE SCALE GENOMIC DNA]</scope>
    <source>
        <strain evidence="1 2">Hel1_31_D35</strain>
    </source>
</reference>
<accession>A0A2K8KU11</accession>